<evidence type="ECO:0000313" key="2">
    <source>
        <dbReference type="EMBL" id="CAF0696307.1"/>
    </source>
</evidence>
<comment type="caution">
    <text evidence="2">The sequence shown here is derived from an EMBL/GenBank/DDBJ whole genome shotgun (WGS) entry which is preliminary data.</text>
</comment>
<accession>A0A8J2FS62</accession>
<feature type="compositionally biased region" description="Basic and acidic residues" evidence="1">
    <location>
        <begin position="99"/>
        <end position="110"/>
    </location>
</feature>
<dbReference type="Pfam" id="PF07396">
    <property type="entry name" value="Porin_O_P"/>
    <property type="match status" value="1"/>
</dbReference>
<reference evidence="2" key="1">
    <citation type="submission" date="2021-02" db="EMBL/GenBank/DDBJ databases">
        <authorList>
            <person name="Cremers G."/>
            <person name="Picone N."/>
        </authorList>
    </citation>
    <scope>NUCLEOTIDE SEQUENCE</scope>
    <source>
        <strain evidence="2">PQ17</strain>
    </source>
</reference>
<feature type="region of interest" description="Disordered" evidence="1">
    <location>
        <begin position="50"/>
        <end position="76"/>
    </location>
</feature>
<feature type="region of interest" description="Disordered" evidence="1">
    <location>
        <begin position="92"/>
        <end position="114"/>
    </location>
</feature>
<evidence type="ECO:0000256" key="1">
    <source>
        <dbReference type="SAM" id="MobiDB-lite"/>
    </source>
</evidence>
<feature type="compositionally biased region" description="Polar residues" evidence="1">
    <location>
        <begin position="67"/>
        <end position="76"/>
    </location>
</feature>
<sequence>MNRETGELTIYQRYNRDTFFGSFFPARFPLAILPLLIPLAPLALHGEDQLSSTPQTSSYFQEPRPSRASNPPVQNSELKALREELGKLRKKVQQLEEDYGQKEESPEGKKQASKPPLVIDAKGIRLQSPDGSSWLRIGGLLQVDNRTLTAPDDGSSFVLRRVRPDLRGTLWDHYEFRIMPEFGQVGTLFSGRQIALYYAYLNVHYWDEFQVRAGKFKSPLGLERLEDAEWRPFVDVGFPTELVPTRIVGIEAHGELVDKIVEWRLGAYNGAADFQVGSNIDFDTSREFAGRLLVHPLQPLQPRGLNDLALAFGFSHGTEKTANLLPSGYVTPAERIFFRYRSDAFADGDHTRFNPGGYLSAGPFFFLSEYVVSRQAVSRPSLPLAEDVQNEAWGVQGVYTLTGEPFTYKDGLTPKHPFHPWTAEGGWGAWQLVARYDELWIDPDAFQGGKLSLADPDTNGRWAKAWRVGLNWYWDQNVKVMFQFAHTDFDRDVLLGIPTGTGTANASRKTQTENAFLMRWQLRF</sequence>
<gene>
    <name evidence="2" type="ORF">MPNT_20184</name>
</gene>
<dbReference type="SUPFAM" id="SSF56935">
    <property type="entry name" value="Porins"/>
    <property type="match status" value="1"/>
</dbReference>
<keyword evidence="3" id="KW-1185">Reference proteome</keyword>
<dbReference type="Proteomes" id="UP000663859">
    <property type="component" value="Unassembled WGS sequence"/>
</dbReference>
<dbReference type="InterPro" id="IPR010870">
    <property type="entry name" value="Porin_O/P"/>
</dbReference>
<organism evidence="2 3">
    <name type="scientific">Candidatus Methylacidithermus pantelleriae</name>
    <dbReference type="NCBI Taxonomy" id="2744239"/>
    <lineage>
        <taxon>Bacteria</taxon>
        <taxon>Pseudomonadati</taxon>
        <taxon>Verrucomicrobiota</taxon>
        <taxon>Methylacidiphilae</taxon>
        <taxon>Methylacidiphilales</taxon>
        <taxon>Methylacidiphilaceae</taxon>
        <taxon>Candidatus Methylacidithermus</taxon>
    </lineage>
</organism>
<proteinExistence type="predicted"/>
<feature type="compositionally biased region" description="Polar residues" evidence="1">
    <location>
        <begin position="50"/>
        <end position="60"/>
    </location>
</feature>
<dbReference type="AlphaFoldDB" id="A0A8J2FS62"/>
<evidence type="ECO:0000313" key="3">
    <source>
        <dbReference type="Proteomes" id="UP000663859"/>
    </source>
</evidence>
<name>A0A8J2FS62_9BACT</name>
<dbReference type="EMBL" id="CAJNOB010000012">
    <property type="protein sequence ID" value="CAF0696307.1"/>
    <property type="molecule type" value="Genomic_DNA"/>
</dbReference>
<protein>
    <submittedName>
        <fullName evidence="2">Putative Porin</fullName>
    </submittedName>
</protein>
<dbReference type="Gene3D" id="2.40.160.10">
    <property type="entry name" value="Porin"/>
    <property type="match status" value="1"/>
</dbReference>
<dbReference type="InterPro" id="IPR023614">
    <property type="entry name" value="Porin_dom_sf"/>
</dbReference>